<sequence length="65" mass="6690">MCTVTQAGEKVGAATLILFMSGYGVTDVINAVFDTYRTEIGIQVLIALFSSGAGQLIKDGASTSS</sequence>
<dbReference type="Proteomes" id="UP001161691">
    <property type="component" value="Unassembled WGS sequence"/>
</dbReference>
<comment type="caution">
    <text evidence="1">The sequence shown here is derived from an EMBL/GenBank/DDBJ whole genome shotgun (WGS) entry which is preliminary data.</text>
</comment>
<evidence type="ECO:0000313" key="1">
    <source>
        <dbReference type="EMBL" id="MDI4643776.1"/>
    </source>
</evidence>
<protein>
    <submittedName>
        <fullName evidence="1">Uncharacterized protein</fullName>
    </submittedName>
</protein>
<evidence type="ECO:0000313" key="2">
    <source>
        <dbReference type="Proteomes" id="UP001161691"/>
    </source>
</evidence>
<gene>
    <name evidence="1" type="ORF">KB449_02340</name>
</gene>
<dbReference type="EMBL" id="JAGRPV010000001">
    <property type="protein sequence ID" value="MDI4643776.1"/>
    <property type="molecule type" value="Genomic_DNA"/>
</dbReference>
<dbReference type="RefSeq" id="WP_282906822.1">
    <property type="nucleotide sequence ID" value="NZ_JAGRPV010000001.1"/>
</dbReference>
<proteinExistence type="predicted"/>
<name>A0ABT6TAC1_9BACL</name>
<organism evidence="1 2">
    <name type="scientific">Cohnella hashimotonis</name>
    <dbReference type="NCBI Taxonomy" id="2826895"/>
    <lineage>
        <taxon>Bacteria</taxon>
        <taxon>Bacillati</taxon>
        <taxon>Bacillota</taxon>
        <taxon>Bacilli</taxon>
        <taxon>Bacillales</taxon>
        <taxon>Paenibacillaceae</taxon>
        <taxon>Cohnella</taxon>
    </lineage>
</organism>
<accession>A0ABT6TAC1</accession>
<keyword evidence="2" id="KW-1185">Reference proteome</keyword>
<reference evidence="1" key="1">
    <citation type="submission" date="2023-04" db="EMBL/GenBank/DDBJ databases">
        <title>Comparative genomic analysis of Cohnella hashimotonis sp. nov., isolated from the International Space Station.</title>
        <authorList>
            <person name="Venkateswaran K."/>
            <person name="Simpson A."/>
        </authorList>
    </citation>
    <scope>NUCLEOTIDE SEQUENCE</scope>
    <source>
        <strain evidence="1">F6_2S_P_1</strain>
    </source>
</reference>